<evidence type="ECO:0000313" key="3">
    <source>
        <dbReference type="Proteomes" id="UP000219338"/>
    </source>
</evidence>
<feature type="region of interest" description="Disordered" evidence="1">
    <location>
        <begin position="104"/>
        <end position="123"/>
    </location>
</feature>
<keyword evidence="3" id="KW-1185">Reference proteome</keyword>
<proteinExistence type="predicted"/>
<dbReference type="EMBL" id="FUEG01000006">
    <property type="protein sequence ID" value="SJL05733.1"/>
    <property type="molecule type" value="Genomic_DNA"/>
</dbReference>
<protein>
    <submittedName>
        <fullName evidence="2">Uncharacterized protein</fullName>
    </submittedName>
</protein>
<dbReference type="AlphaFoldDB" id="A0A284RAE2"/>
<evidence type="ECO:0000256" key="1">
    <source>
        <dbReference type="SAM" id="MobiDB-lite"/>
    </source>
</evidence>
<accession>A0A284RAE2</accession>
<name>A0A284RAE2_ARMOS</name>
<sequence>MQDHSRIIRTLDGKFTLDITKERFLARYREEYLNAIYGGYLEVWWRGFLRIFVAEYPDSVIDRRFIGFIRYLDSVQSLRVVLEGWMDARGGRIAKIGRELNRSTLTSSTSRHSKETNSTEGDIFPVKNSTMERVLRWRAEVASVMMKSGDKARSNSLLARAGTAT</sequence>
<gene>
    <name evidence="2" type="ORF">ARMOST_09069</name>
</gene>
<reference evidence="3" key="1">
    <citation type="journal article" date="2017" name="Nat. Ecol. Evol.">
        <title>Genome expansion and lineage-specific genetic innovations in the forest pathogenic fungi Armillaria.</title>
        <authorList>
            <person name="Sipos G."/>
            <person name="Prasanna A.N."/>
            <person name="Walter M.C."/>
            <person name="O'Connor E."/>
            <person name="Balint B."/>
            <person name="Krizsan K."/>
            <person name="Kiss B."/>
            <person name="Hess J."/>
            <person name="Varga T."/>
            <person name="Slot J."/>
            <person name="Riley R."/>
            <person name="Boka B."/>
            <person name="Rigling D."/>
            <person name="Barry K."/>
            <person name="Lee J."/>
            <person name="Mihaltcheva S."/>
            <person name="LaButti K."/>
            <person name="Lipzen A."/>
            <person name="Waldron R."/>
            <person name="Moloney N.M."/>
            <person name="Sperisen C."/>
            <person name="Kredics L."/>
            <person name="Vagvoelgyi C."/>
            <person name="Patrignani A."/>
            <person name="Fitzpatrick D."/>
            <person name="Nagy I."/>
            <person name="Doyle S."/>
            <person name="Anderson J.B."/>
            <person name="Grigoriev I.V."/>
            <person name="Gueldener U."/>
            <person name="Muensterkoetter M."/>
            <person name="Nagy L.G."/>
        </authorList>
    </citation>
    <scope>NUCLEOTIDE SEQUENCE [LARGE SCALE GENOMIC DNA]</scope>
    <source>
        <strain evidence="3">C18/9</strain>
    </source>
</reference>
<organism evidence="2 3">
    <name type="scientific">Armillaria ostoyae</name>
    <name type="common">Armillaria root rot fungus</name>
    <dbReference type="NCBI Taxonomy" id="47428"/>
    <lineage>
        <taxon>Eukaryota</taxon>
        <taxon>Fungi</taxon>
        <taxon>Dikarya</taxon>
        <taxon>Basidiomycota</taxon>
        <taxon>Agaricomycotina</taxon>
        <taxon>Agaricomycetes</taxon>
        <taxon>Agaricomycetidae</taxon>
        <taxon>Agaricales</taxon>
        <taxon>Marasmiineae</taxon>
        <taxon>Physalacriaceae</taxon>
        <taxon>Armillaria</taxon>
    </lineage>
</organism>
<evidence type="ECO:0000313" key="2">
    <source>
        <dbReference type="EMBL" id="SJL05733.1"/>
    </source>
</evidence>
<dbReference type="Proteomes" id="UP000219338">
    <property type="component" value="Unassembled WGS sequence"/>
</dbReference>